<protein>
    <submittedName>
        <fullName evidence="2">DUF3034 family protein</fullName>
    </submittedName>
</protein>
<gene>
    <name evidence="2" type="ORF">ACFOKA_05150</name>
</gene>
<dbReference type="RefSeq" id="WP_228073393.1">
    <property type="nucleotide sequence ID" value="NZ_CP061205.1"/>
</dbReference>
<name>A0ABV7D2B0_9PROT</name>
<reference evidence="3" key="1">
    <citation type="journal article" date="2019" name="Int. J. Syst. Evol. Microbiol.">
        <title>The Global Catalogue of Microorganisms (GCM) 10K type strain sequencing project: providing services to taxonomists for standard genome sequencing and annotation.</title>
        <authorList>
            <consortium name="The Broad Institute Genomics Platform"/>
            <consortium name="The Broad Institute Genome Sequencing Center for Infectious Disease"/>
            <person name="Wu L."/>
            <person name="Ma J."/>
        </authorList>
    </citation>
    <scope>NUCLEOTIDE SEQUENCE [LARGE SCALE GENOMIC DNA]</scope>
    <source>
        <strain evidence="3">KCTC 62164</strain>
    </source>
</reference>
<keyword evidence="1" id="KW-0732">Signal</keyword>
<dbReference type="EMBL" id="JBHRSL010000002">
    <property type="protein sequence ID" value="MFC3051288.1"/>
    <property type="molecule type" value="Genomic_DNA"/>
</dbReference>
<feature type="chain" id="PRO_5045297448" evidence="1">
    <location>
        <begin position="21"/>
        <end position="293"/>
    </location>
</feature>
<evidence type="ECO:0000313" key="2">
    <source>
        <dbReference type="EMBL" id="MFC3051288.1"/>
    </source>
</evidence>
<keyword evidence="3" id="KW-1185">Reference proteome</keyword>
<organism evidence="2 3">
    <name type="scientific">Kordiimonas pumila</name>
    <dbReference type="NCBI Taxonomy" id="2161677"/>
    <lineage>
        <taxon>Bacteria</taxon>
        <taxon>Pseudomonadati</taxon>
        <taxon>Pseudomonadota</taxon>
        <taxon>Alphaproteobacteria</taxon>
        <taxon>Kordiimonadales</taxon>
        <taxon>Kordiimonadaceae</taxon>
        <taxon>Kordiimonas</taxon>
    </lineage>
</organism>
<comment type="caution">
    <text evidence="2">The sequence shown here is derived from an EMBL/GenBank/DDBJ whole genome shotgun (WGS) entry which is preliminary data.</text>
</comment>
<dbReference type="InterPro" id="IPR021393">
    <property type="entry name" value="DUF3034"/>
</dbReference>
<feature type="signal peptide" evidence="1">
    <location>
        <begin position="1"/>
        <end position="20"/>
    </location>
</feature>
<accession>A0ABV7D2B0</accession>
<sequence length="293" mass="31528">MRIITLVAFACILTTSVLRAQSTPEKLFDQGKLLATGGVSQIEGAGGAGLSTWALISGYGSERGVGVNVHHTFVKLDDFTFNSTGVAIGLYDRVEVSLARQWFDTDDAGARLGLGEDFTFSQDIVGLKVRLFGDALYTQDSWLPQVAVGVQYKNASKAPILTAVGAQRDDDFDFYLTATKAILSKSLIASGAVRFTRANQFGLLGFGGVGADSYKPQFEGSLVYMLQHNLVLGADYRTKPDNLAFAEEGDSKAVYLAWFPNKFFSVTVAAVDLGPIALQGRQQGMYVSLQTGF</sequence>
<evidence type="ECO:0000256" key="1">
    <source>
        <dbReference type="SAM" id="SignalP"/>
    </source>
</evidence>
<proteinExistence type="predicted"/>
<dbReference type="Pfam" id="PF11231">
    <property type="entry name" value="DUF3034"/>
    <property type="match status" value="1"/>
</dbReference>
<dbReference type="Proteomes" id="UP001595444">
    <property type="component" value="Unassembled WGS sequence"/>
</dbReference>
<evidence type="ECO:0000313" key="3">
    <source>
        <dbReference type="Proteomes" id="UP001595444"/>
    </source>
</evidence>